<comment type="caution">
    <text evidence="7">The sequence shown here is derived from an EMBL/GenBank/DDBJ whole genome shotgun (WGS) entry which is preliminary data.</text>
</comment>
<dbReference type="PANTHER" id="PTHR43547:SF2">
    <property type="entry name" value="HYBRID SIGNAL TRANSDUCTION HISTIDINE KINASE C"/>
    <property type="match status" value="1"/>
</dbReference>
<dbReference type="Proteomes" id="UP001597469">
    <property type="component" value="Unassembled WGS sequence"/>
</dbReference>
<dbReference type="Pfam" id="PF07495">
    <property type="entry name" value="Y_Y_Y"/>
    <property type="match status" value="1"/>
</dbReference>
<evidence type="ECO:0000259" key="6">
    <source>
        <dbReference type="Pfam" id="PF07730"/>
    </source>
</evidence>
<evidence type="ECO:0000256" key="3">
    <source>
        <dbReference type="SAM" id="Phobius"/>
    </source>
</evidence>
<feature type="signal peptide" evidence="4">
    <location>
        <begin position="1"/>
        <end position="17"/>
    </location>
</feature>
<keyword evidence="4" id="KW-0732">Signal</keyword>
<dbReference type="PANTHER" id="PTHR43547">
    <property type="entry name" value="TWO-COMPONENT HISTIDINE KINASE"/>
    <property type="match status" value="1"/>
</dbReference>
<feature type="domain" description="Two component regulator three Y" evidence="5">
    <location>
        <begin position="711"/>
        <end position="774"/>
    </location>
</feature>
<protein>
    <submittedName>
        <fullName evidence="7">Two-component regulator propeller domain-containing protein</fullName>
    </submittedName>
</protein>
<dbReference type="InterPro" id="IPR015943">
    <property type="entry name" value="WD40/YVTN_repeat-like_dom_sf"/>
</dbReference>
<dbReference type="RefSeq" id="WP_381517527.1">
    <property type="nucleotide sequence ID" value="NZ_JBHULN010000001.1"/>
</dbReference>
<proteinExistence type="predicted"/>
<dbReference type="EMBL" id="JBHULN010000001">
    <property type="protein sequence ID" value="MFD2569081.1"/>
    <property type="molecule type" value="Genomic_DNA"/>
</dbReference>
<keyword evidence="3" id="KW-1133">Transmembrane helix</keyword>
<dbReference type="Gene3D" id="2.60.40.10">
    <property type="entry name" value="Immunoglobulins"/>
    <property type="match status" value="1"/>
</dbReference>
<gene>
    <name evidence="7" type="ORF">ACFSUS_00455</name>
</gene>
<feature type="chain" id="PRO_5046873606" evidence="4">
    <location>
        <begin position="18"/>
        <end position="1030"/>
    </location>
</feature>
<dbReference type="Pfam" id="PF07494">
    <property type="entry name" value="Reg_prop"/>
    <property type="match status" value="3"/>
</dbReference>
<dbReference type="InterPro" id="IPR013783">
    <property type="entry name" value="Ig-like_fold"/>
</dbReference>
<name>A0ABW5LYH5_9BACT</name>
<sequence>MRCLIISLLFFANVGWAQPSFQIRHLTTRDGLSQGSCFYIHKDSRGFVWISSQNGLNRFDGARFTNYRFNDTDTTSIGKGEVRGIVETPNGDLWVGTEECLSRYVRRTNSFKRYYPIDSQGRRKYALQEPFFADDSTVWYASSAEGIMKLNYRTGRKTSINPSVRPKFSIATEWIEHQPGRQTLTFLLPTGFAQYNYQTKKLSTFLTGQPGDQPVDAPARVRIAKSYKFHSIHHCRRAGLHTDHYCLVGPQGIFEFDANIFRLVRHHPLRPDSKNYRFVSMDEDSKGRWWLAAQGRGVWLYDPAGMKIVREITPGSVTQTALLTNQVSAVYIDDQDLVWVNDDPFGVAIIYPDVYTIQTMPDNPVDVTDLNNHPIRGLCEDQQGHIWIGTSDGGIRRLDPTTGLMRAYTAEQGVTSEGNVRHIIQTRNGRLLVANLLGILRYEPAQDRFVQVPNERCHDEDCRYGRGISELPDGKFIEATYGGLFVLDSELRPISRTDSGGTYFGALYFDAATNLVYAGRRDQDLVIYRYEKGQLNPLYVTLPGHNIMQITADAARGCLWLCTDRGLIRFDAKRRRTLRTYTVRDGLPDDVIYGMLVDKRGSFWLSTNNGLTKFLPSEEKFSPVVSTKGREYNSQASLIASDGTFYFGGVHGLDRFVPEKLDMYRANVPIRIVDFRVNDKPYQADGFVGETGTVALTHEQRTISIELAALDYFSNGKNQLLYQMSGIDQNWVNLADGSYTIRYPDLSPGNYTFQARAIDARGQLTPITRLTIYIRPPFWQQWWFWMLCLLMVASSVFFWVRAYNRQKLNRQRRLLQNTLATQENERQRIARDLHDDVGNTLAAAKGALELAEERKPPGVELPEVAKAYALINKAGNDLRSITHDLMPVEFEKYALPDVVAQLVERVNRTSPTRFEFIIFGHVHRLKPERELVTYRIIAELIQNALKHGGPGIAIVQVGYYERQISILVETPLHKEKESSPFSEQVSAGIGQKNITYRAEYLRATLTTDSNAESYTVMLDVPYDSTPPQSH</sequence>
<dbReference type="Gene3D" id="3.30.565.10">
    <property type="entry name" value="Histidine kinase-like ATPase, C-terminal domain"/>
    <property type="match status" value="1"/>
</dbReference>
<dbReference type="InterPro" id="IPR011123">
    <property type="entry name" value="Y_Y_Y"/>
</dbReference>
<keyword evidence="8" id="KW-1185">Reference proteome</keyword>
<dbReference type="InterPro" id="IPR011110">
    <property type="entry name" value="Reg_prop"/>
</dbReference>
<dbReference type="InterPro" id="IPR011712">
    <property type="entry name" value="Sig_transdc_His_kin_sub3_dim/P"/>
</dbReference>
<evidence type="ECO:0000313" key="8">
    <source>
        <dbReference type="Proteomes" id="UP001597469"/>
    </source>
</evidence>
<dbReference type="Pfam" id="PF07730">
    <property type="entry name" value="HisKA_3"/>
    <property type="match status" value="1"/>
</dbReference>
<evidence type="ECO:0000256" key="1">
    <source>
        <dbReference type="ARBA" id="ARBA00022553"/>
    </source>
</evidence>
<dbReference type="Gene3D" id="2.130.10.10">
    <property type="entry name" value="YVTN repeat-like/Quinoprotein amine dehydrogenase"/>
    <property type="match status" value="3"/>
</dbReference>
<organism evidence="7 8">
    <name type="scientific">Spirosoma soli</name>
    <dbReference type="NCBI Taxonomy" id="1770529"/>
    <lineage>
        <taxon>Bacteria</taxon>
        <taxon>Pseudomonadati</taxon>
        <taxon>Bacteroidota</taxon>
        <taxon>Cytophagia</taxon>
        <taxon>Cytophagales</taxon>
        <taxon>Cytophagaceae</taxon>
        <taxon>Spirosoma</taxon>
    </lineage>
</organism>
<feature type="domain" description="Signal transduction histidine kinase subgroup 3 dimerisation and phosphoacceptor" evidence="6">
    <location>
        <begin position="825"/>
        <end position="888"/>
    </location>
</feature>
<reference evidence="8" key="1">
    <citation type="journal article" date="2019" name="Int. J. Syst. Evol. Microbiol.">
        <title>The Global Catalogue of Microorganisms (GCM) 10K type strain sequencing project: providing services to taxonomists for standard genome sequencing and annotation.</title>
        <authorList>
            <consortium name="The Broad Institute Genomics Platform"/>
            <consortium name="The Broad Institute Genome Sequencing Center for Infectious Disease"/>
            <person name="Wu L."/>
            <person name="Ma J."/>
        </authorList>
    </citation>
    <scope>NUCLEOTIDE SEQUENCE [LARGE SCALE GENOMIC DNA]</scope>
    <source>
        <strain evidence="8">KCTC 42805</strain>
    </source>
</reference>
<keyword evidence="3" id="KW-0812">Transmembrane</keyword>
<evidence type="ECO:0000313" key="7">
    <source>
        <dbReference type="EMBL" id="MFD2569081.1"/>
    </source>
</evidence>
<dbReference type="Gene3D" id="1.20.5.1930">
    <property type="match status" value="1"/>
</dbReference>
<accession>A0ABW5LYH5</accession>
<feature type="coiled-coil region" evidence="2">
    <location>
        <begin position="805"/>
        <end position="832"/>
    </location>
</feature>
<keyword evidence="1" id="KW-0597">Phosphoprotein</keyword>
<dbReference type="SUPFAM" id="SSF63829">
    <property type="entry name" value="Calcium-dependent phosphotriesterase"/>
    <property type="match status" value="3"/>
</dbReference>
<dbReference type="InterPro" id="IPR036890">
    <property type="entry name" value="HATPase_C_sf"/>
</dbReference>
<keyword evidence="3" id="KW-0472">Membrane</keyword>
<evidence type="ECO:0000256" key="2">
    <source>
        <dbReference type="SAM" id="Coils"/>
    </source>
</evidence>
<evidence type="ECO:0000259" key="5">
    <source>
        <dbReference type="Pfam" id="PF07495"/>
    </source>
</evidence>
<keyword evidence="2" id="KW-0175">Coiled coil</keyword>
<evidence type="ECO:0000256" key="4">
    <source>
        <dbReference type="SAM" id="SignalP"/>
    </source>
</evidence>
<feature type="transmembrane region" description="Helical" evidence="3">
    <location>
        <begin position="782"/>
        <end position="803"/>
    </location>
</feature>